<dbReference type="EMBL" id="PNIK01000063">
    <property type="protein sequence ID" value="PMP66897.1"/>
    <property type="molecule type" value="Genomic_DNA"/>
</dbReference>
<dbReference type="AlphaFoldDB" id="A0A2N7PNB8"/>
<sequence length="67" mass="7754">MPDFPTSVVSLLEKTPNHNTFHYFRKGIPENIFSQILKPFQKQSNLIPLKKGKSTLLLKENLFVKLV</sequence>
<evidence type="ECO:0000313" key="2">
    <source>
        <dbReference type="Proteomes" id="UP000235460"/>
    </source>
</evidence>
<name>A0A2N7PNB8_9BACT</name>
<protein>
    <submittedName>
        <fullName evidence="1">Uncharacterized protein</fullName>
    </submittedName>
</protein>
<comment type="caution">
    <text evidence="1">The sequence shown here is derived from an EMBL/GenBank/DDBJ whole genome shotgun (WGS) entry which is preliminary data.</text>
</comment>
<organism evidence="1 2">
    <name type="scientific">Thermodesulfobacterium geofontis</name>
    <dbReference type="NCBI Taxonomy" id="1295609"/>
    <lineage>
        <taxon>Bacteria</taxon>
        <taxon>Pseudomonadati</taxon>
        <taxon>Thermodesulfobacteriota</taxon>
        <taxon>Thermodesulfobacteria</taxon>
        <taxon>Thermodesulfobacteriales</taxon>
        <taxon>Thermodesulfobacteriaceae</taxon>
        <taxon>Thermodesulfobacterium</taxon>
    </lineage>
</organism>
<evidence type="ECO:0000313" key="1">
    <source>
        <dbReference type="EMBL" id="PMP66897.1"/>
    </source>
</evidence>
<dbReference type="Proteomes" id="UP000235460">
    <property type="component" value="Unassembled WGS sequence"/>
</dbReference>
<gene>
    <name evidence="1" type="ORF">C0190_04465</name>
</gene>
<proteinExistence type="predicted"/>
<accession>A0A2N7PNB8</accession>
<reference evidence="1 2" key="1">
    <citation type="submission" date="2018-01" db="EMBL/GenBank/DDBJ databases">
        <title>Metagenomic assembled genomes from two thermal pools in the Uzon Caldera, Kamchatka, Russia.</title>
        <authorList>
            <person name="Wilkins L."/>
            <person name="Ettinger C."/>
        </authorList>
    </citation>
    <scope>NUCLEOTIDE SEQUENCE [LARGE SCALE GENOMIC DNA]</scope>
    <source>
        <strain evidence="1">ZAV-08</strain>
    </source>
</reference>